<evidence type="ECO:0000313" key="2">
    <source>
        <dbReference type="Proteomes" id="UP000001726"/>
    </source>
</evidence>
<organism evidence="1 2">
    <name type="scientific">Erwinia tasmaniensis (strain DSM 17950 / CFBP 7177 / CIP 109463 / NCPPB 4357 / Et1/99)</name>
    <dbReference type="NCBI Taxonomy" id="465817"/>
    <lineage>
        <taxon>Bacteria</taxon>
        <taxon>Pseudomonadati</taxon>
        <taxon>Pseudomonadota</taxon>
        <taxon>Gammaproteobacteria</taxon>
        <taxon>Enterobacterales</taxon>
        <taxon>Erwiniaceae</taxon>
        <taxon>Erwinia</taxon>
    </lineage>
</organism>
<protein>
    <submittedName>
        <fullName evidence="1">Uncharacterized protein</fullName>
    </submittedName>
</protein>
<gene>
    <name evidence="1" type="ordered locus">ETA_04860</name>
</gene>
<dbReference type="HOGENOM" id="CLU_2616556_0_0_6"/>
<sequence length="78" mass="8525">MIQPHTAAELFKLVQGIHSGLPINTALYRVVAKLINSGNFLVVMRCSMKNSVSISAGLKIPLFGRILSPESQTYLLVK</sequence>
<dbReference type="STRING" id="465817.ETA_04860"/>
<dbReference type="Proteomes" id="UP000001726">
    <property type="component" value="Chromosome"/>
</dbReference>
<dbReference type="EMBL" id="CU468135">
    <property type="protein sequence ID" value="CAO95532.1"/>
    <property type="molecule type" value="Genomic_DNA"/>
</dbReference>
<accession>B2VKZ9</accession>
<name>B2VKZ9_ERWT9</name>
<dbReference type="KEGG" id="eta:ETA_04860"/>
<reference evidence="1 2" key="1">
    <citation type="journal article" date="2008" name="Environ. Microbiol.">
        <title>The genome of Erwinia tasmaniensis strain Et1/99, a non-pathogenic bacterium in the genus Erwinia.</title>
        <authorList>
            <person name="Kube M."/>
            <person name="Migdoll A.M."/>
            <person name="Mueller I."/>
            <person name="Kuhl H."/>
            <person name="Beck A."/>
            <person name="Reinhardt R."/>
            <person name="Geider K."/>
        </authorList>
    </citation>
    <scope>NUCLEOTIDE SEQUENCE [LARGE SCALE GENOMIC DNA]</scope>
    <source>
        <strain evidence="2">DSM 17950 / CFBP 7177 / CIP 109463 / NCPPB 4357 / Et1/99</strain>
    </source>
</reference>
<proteinExistence type="predicted"/>
<dbReference type="AlphaFoldDB" id="B2VKZ9"/>
<keyword evidence="2" id="KW-1185">Reference proteome</keyword>
<evidence type="ECO:0000313" key="1">
    <source>
        <dbReference type="EMBL" id="CAO95532.1"/>
    </source>
</evidence>
<dbReference type="RefSeq" id="WP_012440242.1">
    <property type="nucleotide sequence ID" value="NC_010694.1"/>
</dbReference>